<evidence type="ECO:0000256" key="1">
    <source>
        <dbReference type="SAM" id="MobiDB-lite"/>
    </source>
</evidence>
<proteinExistence type="predicted"/>
<feature type="region of interest" description="Disordered" evidence="1">
    <location>
        <begin position="199"/>
        <end position="246"/>
    </location>
</feature>
<dbReference type="Pfam" id="PF13921">
    <property type="entry name" value="Myb_DNA-bind_6"/>
    <property type="match status" value="1"/>
</dbReference>
<dbReference type="Proteomes" id="UP001172684">
    <property type="component" value="Unassembled WGS sequence"/>
</dbReference>
<sequence>MPKPAASSVQNGTNPQTDNANDNHVSDEGDSGGDQHHLHIHTNGRPERYQSSHAGRNDVDKDTDSSSNEDDDDDDDSDFDKDENSEDEEDGSEDNRSSRCVQRHMLSAHSHGDSARRGNILPLGNHLKRPASPGCGRRRTQNIPSTDAFSDSDEAASTTPDTKCETWPIWGFMKRERIGSKEFYTLDFSPDDLHRQIPSSVRSVKSRRTATKPTALRMATGPPCVARQARTPKSTPRPQKMKFKFTEEEDERLIDLKESRRLPWGEIEKFFPGRSAGSLQVHYCTKLRDRATVQKKPRRL</sequence>
<dbReference type="InterPro" id="IPR001005">
    <property type="entry name" value="SANT/Myb"/>
</dbReference>
<dbReference type="SUPFAM" id="SSF46689">
    <property type="entry name" value="Homeodomain-like"/>
    <property type="match status" value="1"/>
</dbReference>
<accession>A0ABQ9NHL0</accession>
<feature type="compositionally biased region" description="Polar residues" evidence="1">
    <location>
        <begin position="141"/>
        <end position="161"/>
    </location>
</feature>
<feature type="domain" description="Myb-like" evidence="2">
    <location>
        <begin position="237"/>
        <end position="287"/>
    </location>
</feature>
<feature type="compositionally biased region" description="Polar residues" evidence="1">
    <location>
        <begin position="7"/>
        <end position="23"/>
    </location>
</feature>
<feature type="region of interest" description="Disordered" evidence="1">
    <location>
        <begin position="1"/>
        <end position="162"/>
    </location>
</feature>
<gene>
    <name evidence="3" type="ORF">H2201_008653</name>
</gene>
<dbReference type="PROSITE" id="PS50090">
    <property type="entry name" value="MYB_LIKE"/>
    <property type="match status" value="1"/>
</dbReference>
<keyword evidence="4" id="KW-1185">Reference proteome</keyword>
<name>A0ABQ9NHL0_9PEZI</name>
<evidence type="ECO:0000313" key="4">
    <source>
        <dbReference type="Proteomes" id="UP001172684"/>
    </source>
</evidence>
<comment type="caution">
    <text evidence="3">The sequence shown here is derived from an EMBL/GenBank/DDBJ whole genome shotgun (WGS) entry which is preliminary data.</text>
</comment>
<dbReference type="InterPro" id="IPR009057">
    <property type="entry name" value="Homeodomain-like_sf"/>
</dbReference>
<dbReference type="Gene3D" id="1.10.10.60">
    <property type="entry name" value="Homeodomain-like"/>
    <property type="match status" value="1"/>
</dbReference>
<dbReference type="CDD" id="cd00167">
    <property type="entry name" value="SANT"/>
    <property type="match status" value="1"/>
</dbReference>
<protein>
    <recommendedName>
        <fullName evidence="2">Myb-like domain-containing protein</fullName>
    </recommendedName>
</protein>
<dbReference type="EMBL" id="JAPDRL010000139">
    <property type="protein sequence ID" value="KAJ9656081.1"/>
    <property type="molecule type" value="Genomic_DNA"/>
</dbReference>
<evidence type="ECO:0000313" key="3">
    <source>
        <dbReference type="EMBL" id="KAJ9656081.1"/>
    </source>
</evidence>
<feature type="compositionally biased region" description="Acidic residues" evidence="1">
    <location>
        <begin position="67"/>
        <end position="92"/>
    </location>
</feature>
<evidence type="ECO:0000259" key="2">
    <source>
        <dbReference type="PROSITE" id="PS50090"/>
    </source>
</evidence>
<feature type="compositionally biased region" description="Basic and acidic residues" evidence="1">
    <location>
        <begin position="44"/>
        <end position="64"/>
    </location>
</feature>
<reference evidence="3" key="1">
    <citation type="submission" date="2022-10" db="EMBL/GenBank/DDBJ databases">
        <title>Culturing micro-colonial fungi from biological soil crusts in the Mojave desert and describing Neophaeococcomyces mojavensis, and introducing the new genera and species Taxawa tesnikishii.</title>
        <authorList>
            <person name="Kurbessoian T."/>
            <person name="Stajich J.E."/>
        </authorList>
    </citation>
    <scope>NUCLEOTIDE SEQUENCE</scope>
    <source>
        <strain evidence="3">TK_1</strain>
    </source>
</reference>
<organism evidence="3 4">
    <name type="scientific">Coniosporium apollinis</name>
    <dbReference type="NCBI Taxonomy" id="61459"/>
    <lineage>
        <taxon>Eukaryota</taxon>
        <taxon>Fungi</taxon>
        <taxon>Dikarya</taxon>
        <taxon>Ascomycota</taxon>
        <taxon>Pezizomycotina</taxon>
        <taxon>Dothideomycetes</taxon>
        <taxon>Dothideomycetes incertae sedis</taxon>
        <taxon>Coniosporium</taxon>
    </lineage>
</organism>